<comment type="caution">
    <text evidence="5">The sequence shown here is derived from an EMBL/GenBank/DDBJ whole genome shotgun (WGS) entry which is preliminary data.</text>
</comment>
<dbReference type="InterPro" id="IPR057436">
    <property type="entry name" value="5TMH_Lnb"/>
</dbReference>
<feature type="domain" description="Lnb N-terminal periplasmic" evidence="3">
    <location>
        <begin position="27"/>
        <end position="158"/>
    </location>
</feature>
<dbReference type="RefSeq" id="WP_053184221.1">
    <property type="nucleotide sequence ID" value="NZ_LGIA01000161.1"/>
</dbReference>
<dbReference type="Proteomes" id="UP000036958">
    <property type="component" value="Unassembled WGS sequence"/>
</dbReference>
<dbReference type="InterPro" id="IPR025178">
    <property type="entry name" value="Lnb_N"/>
</dbReference>
<name>A0A0L8V835_9BACT</name>
<reference evidence="6" key="1">
    <citation type="submission" date="2015-07" db="EMBL/GenBank/DDBJ databases">
        <title>Genome sequencing of Sunxiuqinia dokdonensis strain SK.</title>
        <authorList>
            <person name="Ahn S."/>
            <person name="Kim B.-C."/>
        </authorList>
    </citation>
    <scope>NUCLEOTIDE SEQUENCE [LARGE SCALE GENOMIC DNA]</scope>
    <source>
        <strain evidence="6">SK</strain>
    </source>
</reference>
<organism evidence="5 6">
    <name type="scientific">Sunxiuqinia dokdonensis</name>
    <dbReference type="NCBI Taxonomy" id="1409788"/>
    <lineage>
        <taxon>Bacteria</taxon>
        <taxon>Pseudomonadati</taxon>
        <taxon>Bacteroidota</taxon>
        <taxon>Bacteroidia</taxon>
        <taxon>Marinilabiliales</taxon>
        <taxon>Prolixibacteraceae</taxon>
        <taxon>Sunxiuqinia</taxon>
    </lineage>
</organism>
<evidence type="ECO:0000313" key="5">
    <source>
        <dbReference type="EMBL" id="KOH44523.1"/>
    </source>
</evidence>
<keyword evidence="6" id="KW-1185">Reference proteome</keyword>
<keyword evidence="1" id="KW-0812">Transmembrane</keyword>
<evidence type="ECO:0000256" key="2">
    <source>
        <dbReference type="SAM" id="SignalP"/>
    </source>
</evidence>
<keyword evidence="2" id="KW-0732">Signal</keyword>
<feature type="transmembrane region" description="Helical" evidence="1">
    <location>
        <begin position="316"/>
        <end position="334"/>
    </location>
</feature>
<dbReference type="STRING" id="1409788.NC99_27530"/>
<accession>A0A0L8V835</accession>
<dbReference type="AlphaFoldDB" id="A0A0L8V835"/>
<keyword evidence="1" id="KW-1133">Transmembrane helix</keyword>
<dbReference type="EMBL" id="LGIA01000161">
    <property type="protein sequence ID" value="KOH44523.1"/>
    <property type="molecule type" value="Genomic_DNA"/>
</dbReference>
<keyword evidence="1" id="KW-0472">Membrane</keyword>
<gene>
    <name evidence="5" type="ORF">NC99_27530</name>
</gene>
<feature type="domain" description="Lnb-like transmembrane" evidence="4">
    <location>
        <begin position="255"/>
        <end position="388"/>
    </location>
</feature>
<sequence>MKKIVLLFFLIFLLAFSFQGSAVHLSESAEISVLTCGPSKQVHALYGHTAIRVRDRQQSLDVVFNYGVFSFNAPNFVYRFAKGKTDYLLANERFDDFLNAYKRSGRSIDEQVLNLKPTEKQQLLDFLIWNAKPENREYRYNFFFDNCATRVRDVVEKHLEGRLVFPEGAGLGWTFRKHVDEYQKVLPWINFGIHLTLGSPADKTATAWEEMFLPDFILKHFATAQIQKGDVSRPLVKETRSLYKPEKEAAGWNPLSPGMVLFVLLLGVVLVSYRQFQSRQESDWLDYALLFLTGLIGLVLLWFVTVSEHPAMQANYNLWWAVPANLPFMFLWMVKKWRPALLWYWRALAVWLVLFFLFNFFIPQAFPLGFYLLTIMLLCRALLHSFPSLRRRQL</sequence>
<evidence type="ECO:0000259" key="4">
    <source>
        <dbReference type="Pfam" id="PF25221"/>
    </source>
</evidence>
<dbReference type="Pfam" id="PF25221">
    <property type="entry name" value="5TMH_Lnb"/>
    <property type="match status" value="1"/>
</dbReference>
<feature type="transmembrane region" description="Helical" evidence="1">
    <location>
        <begin position="285"/>
        <end position="304"/>
    </location>
</feature>
<dbReference type="Pfam" id="PF13387">
    <property type="entry name" value="Lnb_N"/>
    <property type="match status" value="1"/>
</dbReference>
<feature type="signal peptide" evidence="2">
    <location>
        <begin position="1"/>
        <end position="22"/>
    </location>
</feature>
<protein>
    <submittedName>
        <fullName evidence="5">Uncharacterized protein</fullName>
    </submittedName>
</protein>
<evidence type="ECO:0000313" key="6">
    <source>
        <dbReference type="Proteomes" id="UP000036958"/>
    </source>
</evidence>
<feature type="transmembrane region" description="Helical" evidence="1">
    <location>
        <begin position="368"/>
        <end position="386"/>
    </location>
</feature>
<evidence type="ECO:0000259" key="3">
    <source>
        <dbReference type="Pfam" id="PF13387"/>
    </source>
</evidence>
<evidence type="ECO:0000256" key="1">
    <source>
        <dbReference type="SAM" id="Phobius"/>
    </source>
</evidence>
<feature type="chain" id="PRO_5005591668" evidence="2">
    <location>
        <begin position="23"/>
        <end position="394"/>
    </location>
</feature>
<feature type="transmembrane region" description="Helical" evidence="1">
    <location>
        <begin position="255"/>
        <end position="273"/>
    </location>
</feature>
<dbReference type="PATRIC" id="fig|1409788.3.peg.2837"/>
<proteinExistence type="predicted"/>
<feature type="transmembrane region" description="Helical" evidence="1">
    <location>
        <begin position="341"/>
        <end position="362"/>
    </location>
</feature>